<dbReference type="Gene3D" id="3.90.1300.10">
    <property type="entry name" value="Amidase signature (AS) domain"/>
    <property type="match status" value="1"/>
</dbReference>
<proteinExistence type="inferred from homology"/>
<sequence length="490" mass="51571">MTSGPLGGSGPRHPSRPTALELSAAYAAGTTTPEQATERALAAIEALDPLVRAMVLVDAEGARRSARESTRRWEQGRPLGPADGIPTTIKDILLTRGWPTLRGSRLIDPGTGSDWPEDAPAVARLRAAGCVLLGKNATPEFAWKGTTDSLRHGATGNPWDPALTAGGSSGGAAAAVGLGMGAWSVGTDGGGSVRIPAAFTGTVALKPTYGRVPLHPASPYGTLAHAGPMTTSVADAALMLDLVGVPDPRDWSALPEPPRSFLDGLDHGVEGLRVAVSPRLGLGGDVVNHPAVDRAVLEAAEVLAAAGARVEEVDPDLAGTGCLEAFHTLWFTGADKVVQAYGQDALEQVDPGLRRAIRRYGQGVSAADYLDATAVRMELGRRMGLFHEEHDVLLTPTVPGPAFDLTRQGPDDPDQLWTSWTPYTYPFNMTQQPALSVPAGLTDDGRPVGVQLVSARHADALALRVGRTLEERTRWRDVIPPLLDRTEEHP</sequence>
<feature type="region of interest" description="Disordered" evidence="2">
    <location>
        <begin position="62"/>
        <end position="85"/>
    </location>
</feature>
<dbReference type="NCBIfam" id="NF004815">
    <property type="entry name" value="PRK06169.1"/>
    <property type="match status" value="1"/>
</dbReference>
<organism evidence="4 5">
    <name type="scientific">Serinicoccus chungangensis</name>
    <dbReference type="NCBI Taxonomy" id="767452"/>
    <lineage>
        <taxon>Bacteria</taxon>
        <taxon>Bacillati</taxon>
        <taxon>Actinomycetota</taxon>
        <taxon>Actinomycetes</taxon>
        <taxon>Micrococcales</taxon>
        <taxon>Ornithinimicrobiaceae</taxon>
        <taxon>Serinicoccus</taxon>
    </lineage>
</organism>
<protein>
    <submittedName>
        <fullName evidence="4">Amidase</fullName>
    </submittedName>
</protein>
<name>A0A0W8I736_9MICO</name>
<gene>
    <name evidence="4" type="ORF">AVL62_04180</name>
</gene>
<dbReference type="STRING" id="767452.AVL62_04180"/>
<dbReference type="AlphaFoldDB" id="A0A0W8I736"/>
<dbReference type="SUPFAM" id="SSF75304">
    <property type="entry name" value="Amidase signature (AS) enzymes"/>
    <property type="match status" value="1"/>
</dbReference>
<dbReference type="PANTHER" id="PTHR11895:SF7">
    <property type="entry name" value="GLUTAMYL-TRNA(GLN) AMIDOTRANSFERASE SUBUNIT A, MITOCHONDRIAL"/>
    <property type="match status" value="1"/>
</dbReference>
<dbReference type="GO" id="GO:0003824">
    <property type="term" value="F:catalytic activity"/>
    <property type="evidence" value="ECO:0007669"/>
    <property type="project" value="InterPro"/>
</dbReference>
<dbReference type="Proteomes" id="UP000054837">
    <property type="component" value="Unassembled WGS sequence"/>
</dbReference>
<keyword evidence="5" id="KW-1185">Reference proteome</keyword>
<dbReference type="PANTHER" id="PTHR11895">
    <property type="entry name" value="TRANSAMIDASE"/>
    <property type="match status" value="1"/>
</dbReference>
<feature type="domain" description="Amidase" evidence="3">
    <location>
        <begin position="36"/>
        <end position="461"/>
    </location>
</feature>
<comment type="caution">
    <text evidence="4">The sequence shown here is derived from an EMBL/GenBank/DDBJ whole genome shotgun (WGS) entry which is preliminary data.</text>
</comment>
<dbReference type="EMBL" id="LQBL01000027">
    <property type="protein sequence ID" value="KUG54419.1"/>
    <property type="molecule type" value="Genomic_DNA"/>
</dbReference>
<comment type="similarity">
    <text evidence="1">Belongs to the amidase family.</text>
</comment>
<evidence type="ECO:0000256" key="2">
    <source>
        <dbReference type="SAM" id="MobiDB-lite"/>
    </source>
</evidence>
<dbReference type="Pfam" id="PF01425">
    <property type="entry name" value="Amidase"/>
    <property type="match status" value="1"/>
</dbReference>
<dbReference type="PROSITE" id="PS00571">
    <property type="entry name" value="AMIDASES"/>
    <property type="match status" value="1"/>
</dbReference>
<dbReference type="InterPro" id="IPR020556">
    <property type="entry name" value="Amidase_CS"/>
</dbReference>
<accession>A0A0W8I736</accession>
<dbReference type="OrthoDB" id="182039at2"/>
<evidence type="ECO:0000256" key="1">
    <source>
        <dbReference type="ARBA" id="ARBA00009199"/>
    </source>
</evidence>
<dbReference type="InterPro" id="IPR036928">
    <property type="entry name" value="AS_sf"/>
</dbReference>
<feature type="compositionally biased region" description="Basic and acidic residues" evidence="2">
    <location>
        <begin position="62"/>
        <end position="75"/>
    </location>
</feature>
<dbReference type="InterPro" id="IPR000120">
    <property type="entry name" value="Amidase"/>
</dbReference>
<dbReference type="InterPro" id="IPR023631">
    <property type="entry name" value="Amidase_dom"/>
</dbReference>
<reference evidence="4 5" key="1">
    <citation type="submission" date="2015-12" db="EMBL/GenBank/DDBJ databases">
        <title>Serinicoccus chungangenesis strain CD08_5 genome sequencing and assembly.</title>
        <authorList>
            <person name="Chander A.M."/>
            <person name="Kaur G."/>
            <person name="Nair G.R."/>
            <person name="Dhawan D.K."/>
            <person name="Kochhar R.K."/>
            <person name="Mayilraj S."/>
            <person name="Bhadada S.K."/>
        </authorList>
    </citation>
    <scope>NUCLEOTIDE SEQUENCE [LARGE SCALE GENOMIC DNA]</scope>
    <source>
        <strain evidence="4 5">CD08_5</strain>
    </source>
</reference>
<evidence type="ECO:0000313" key="5">
    <source>
        <dbReference type="Proteomes" id="UP000054837"/>
    </source>
</evidence>
<evidence type="ECO:0000313" key="4">
    <source>
        <dbReference type="EMBL" id="KUG54419.1"/>
    </source>
</evidence>
<evidence type="ECO:0000259" key="3">
    <source>
        <dbReference type="Pfam" id="PF01425"/>
    </source>
</evidence>
<dbReference type="RefSeq" id="WP_058891152.1">
    <property type="nucleotide sequence ID" value="NZ_LQBL01000027.1"/>
</dbReference>